<dbReference type="Pfam" id="PF18758">
    <property type="entry name" value="KDZ"/>
    <property type="match status" value="1"/>
</dbReference>
<reference evidence="2 3" key="1">
    <citation type="journal article" date="2010" name="Science">
        <title>Genomic analysis of organismal complexity in the multicellular green alga Volvox carteri.</title>
        <authorList>
            <person name="Prochnik S.E."/>
            <person name="Umen J."/>
            <person name="Nedelcu A.M."/>
            <person name="Hallmann A."/>
            <person name="Miller S.M."/>
            <person name="Nishii I."/>
            <person name="Ferris P."/>
            <person name="Kuo A."/>
            <person name="Mitros T."/>
            <person name="Fritz-Laylin L.K."/>
            <person name="Hellsten U."/>
            <person name="Chapman J."/>
            <person name="Simakov O."/>
            <person name="Rensing S.A."/>
            <person name="Terry A."/>
            <person name="Pangilinan J."/>
            <person name="Kapitonov V."/>
            <person name="Jurka J."/>
            <person name="Salamov A."/>
            <person name="Shapiro H."/>
            <person name="Schmutz J."/>
            <person name="Grimwood J."/>
            <person name="Lindquist E."/>
            <person name="Lucas S."/>
            <person name="Grigoriev I.V."/>
            <person name="Schmitt R."/>
            <person name="Kirk D."/>
            <person name="Rokhsar D.S."/>
        </authorList>
    </citation>
    <scope>NUCLEOTIDE SEQUENCE [LARGE SCALE GENOMIC DNA]</scope>
    <source>
        <strain evidence="3">f. Nagariensis / Eve</strain>
    </source>
</reference>
<feature type="region of interest" description="Disordered" evidence="1">
    <location>
        <begin position="725"/>
        <end position="750"/>
    </location>
</feature>
<feature type="compositionally biased region" description="Gly residues" evidence="1">
    <location>
        <begin position="2189"/>
        <end position="2202"/>
    </location>
</feature>
<evidence type="ECO:0000313" key="2">
    <source>
        <dbReference type="EMBL" id="EFJ43810.1"/>
    </source>
</evidence>
<feature type="region of interest" description="Disordered" evidence="1">
    <location>
        <begin position="2324"/>
        <end position="2390"/>
    </location>
</feature>
<feature type="compositionally biased region" description="Gly residues" evidence="1">
    <location>
        <begin position="1949"/>
        <end position="1960"/>
    </location>
</feature>
<feature type="region of interest" description="Disordered" evidence="1">
    <location>
        <begin position="1296"/>
        <end position="1393"/>
    </location>
</feature>
<sequence length="2828" mass="292717">MVAVNAMPSTLRKRFRQALMAYHYLRGLVDDFPESLNGWPSGALNGCPCCGDAVCNQGPRSEAVEADDGAAGGSGGEQLAPPGTDASGHLRTADGAGAAAVEAVEEAWGLNLTGGVEDAGQGPQLLHSVHSDANFKINLLGHRYGKSYPQLPRRRFFVENKRVLGVLEDAKASQPIDATTCSKFDADKVLAGESKRVRDSGERHAYCTCTLQSLLYAQTAIQFMWYDIGCRWGHSYTKWLGGQEDQSVKERGMNMMCLIPPWHKYAHSYSCQKAFGHVRMEGVDRGTGEPAEVWNSVVGALGSVTQYMKPDNRADSTSIRQRPALIRSLQVQLEEVEMEHNIAPADWVQGSQSFVSALTKLAKTEQCGGGSTIDPCCRAAFTSAVAAALKELQSNKASPANDLGQRAYEKLQYDLPLISLEELEGLTETLRLHELIAGNYALSEIQQWTMGAASSQQPSQSPQGASGPIAAPSPGVSWPHDDEFQLLLKLAEAASGSRSCRVPSPVPPQRLESAFQSTQTQPDEGSGRSGVSVPDNVGLSSLRSRLSAWQSQWAPLNSTAAASGVAPAGAGIGNGSGSLREVLEQLLAQHQETVQQAHVRFIPDTQQPGPLASHGSGTSSVSLSHAFGEELGGGNSKEEQPGRMSGRQTVSTLGSSRYQPSDATGDHRSSPRTARGELEGEYLAQLLQRAQFETEAEVLGVSPQSGSSTSRAGPDAAAVLARLAEQEQATQGPGSRGRARPDAVGLAAGGKPSVAVDDWAHQPVPSSRAAAAGAGDGDTIRRGGGGVAAGGAAIRNIHVGVADAGRDSNTPPSPTQVLWPPAPASSSLRDMRNMNAALLRQLAESTRLQMQMQKALDAAMEQLIAFHAKEQQQRREMNSCQGSPGRQPKSQLAVLQGPTSPRSASPPRQASPLLRQSSPLPQHQASPTHQRGTARSGGALAEPAAPALLSGAVSSPLRRGEHKNGGEQQHARRAASPAPGGAVQHYTDMSRRMGVTSRSKGRTAEAARPSASAFAENGGVAAGDRDGALANGAGGAGAVIGTGAPTGDDASTAAALRALLHQHHLRWRAKKAKLKEQAQAWQYTAWRYTTAWKKARLLVRLQAMVAAQEGAAAGAGSAMHDDLPSYQHNGPLPQQGSPVPRDFRPLAAEPVSHPPAGVSGRQVEHGHSEVRKLSEPAVLAGIAAALQRRDPSPAVAAGQRPSAYPTHCRVGFVGATAFTGRADDLAPSIRGPGSKAISAMRDAARMSPPRLRPPPHRKCVPAAGGDGLQEDQDDMLRAPDKYCGDKVIGIKSRVKHPTLDGAAGGPPPGPTLWSDMGVDSGRDQASRGHRTARRPDGGDATAPTERVEVAAHWPATLRADGRSRSTSPIARPPWRDAGCTSPTGIRINRSGLPRDMTGQLETIWVFLVSPGAYATPTPATPTSSSSSSSGGATAVAATAHADASAPGGDRAIPGPPGPSLLPPYSWTALRARLLRLAGHVSYALLDDPELWRDGTLLQGVFQLLQALGAHRHSLELQPLLHAYVGLVADRIAAEPSELASLDNLWDAVGLQCVASLPQVDRQRPVGAARRGQGLLMAEATTCLSLVVTLAGQLTAASAKLRLWQQVHKHMLPLLERCLGELVRTMGPGPGKIATAKAQVQTEAAVVIQQQQQQQTARLTGPGPEEVAAIVLVCQVLDFYVQQRPGNADLAAALKGTGVLASLEVFFAAAGALPETEPLRSAALCCAASSRELHCWMLAVPGVAQALAGPDFQEVRPHEAHGAIWEMLGSAGSSPLALSILSGGAAPEKAYRMHALLQLLAKAVACGGGRGGALWGLAVEAAMRELFATLRQEQAGGGAASSPVAAVEVSGRPSGGGVSVCWVWPGEQPPAAPTPSFRPCPRLMELLAERMEQDKEEKEQGGCFDVLWAMREVAADAGGLAALERCGALQAACRALKRLVAAAAAAAQGDGEGGGGGGPVGVRGPLPERTGAGAGAPAGMEEAAKRGSKRAGVTEGGAVVELAAEGVLLAECLAACSSVHSAALLICDGQKVPSQWPNPEQSRVPERLIKLLLLLPLDTAGEGAQRQYVEGEGNGAKERDDGSAVSGGGGAATAAVAGGGRGGCGAAAQGGPAADGQRANAPVAALKPPKGSCCSEDGGYSATFELDGGDGDVGAIGVTEVEEAGDVGKEAGVAGSQEHGSGCEGDEGDGGGGDTGAGAGGQGQVEDVRVTQVRKAQRQLQDALLRSLYGIASSGHCQKPEQASTAVAGTTPRASVTACRPLDMDSSNIIDSRVELTGKKQLMQAIVAAGSALLQQQQQQQGAEVDTGPAGSAVVATAAVLAPTEPRKGTHGGQMDHAPPPSDGSGTVADSGCTPIGAPDGSRGSGGSTGGGGSRVGGSAVHMPPRVATRPPPLVLPLLDIGGAPRRPPPPPLVRVSTAPTAVQVQELQTCCMGVLVAVTLSAGGCKAICGQPGLMPYIASLLELPDVDDGAPPPRSTAAALSGSGQELRLQLLALLTNLSLHASSTTSRPLAEGLYGTAERSVRQLSDSTSSWRLGVQLLESCFIVMTNLHRARVELGLPPDPTTACMLDSAITVYEGVGRTLARPQKLRSRGGSCGGAAAKGTAARGAAAEEEKAVLSELVWLLAARGGCCGGGGTAAVVAVAAERAAVDAASALWQLMASGTVHPEVLFCDLEAHLVSVLGSPKAAAGDSERPAVLHLAVLGLVSCLARCTAVARRLWTSPLLPAVMKAHGLARRRCADGGTEAWTPVVECVRGVCQTLCRACHTVDRGFVVGPDKRVDKWGLTERLLVEVRCTLQYDEHEDTIMLVAKKEEEVAGAGGRLAEYDD</sequence>
<feature type="region of interest" description="Disordered" evidence="1">
    <location>
        <begin position="451"/>
        <end position="476"/>
    </location>
</feature>
<feature type="region of interest" description="Disordered" evidence="1">
    <location>
        <begin position="1127"/>
        <end position="1166"/>
    </location>
</feature>
<feature type="compositionally biased region" description="Low complexity" evidence="1">
    <location>
        <begin position="1004"/>
        <end position="1013"/>
    </location>
</feature>
<accession>D8U8U6</accession>
<dbReference type="KEGG" id="vcn:VOLCADRAFT_106641"/>
<feature type="region of interest" description="Disordered" evidence="1">
    <location>
        <begin position="2171"/>
        <end position="2202"/>
    </location>
</feature>
<feature type="compositionally biased region" description="Gly residues" evidence="1">
    <location>
        <begin position="2362"/>
        <end position="2375"/>
    </location>
</feature>
<feature type="compositionally biased region" description="Low complexity" evidence="1">
    <location>
        <begin position="611"/>
        <end position="626"/>
    </location>
</feature>
<feature type="region of interest" description="Disordered" evidence="1">
    <location>
        <begin position="954"/>
        <end position="1013"/>
    </location>
</feature>
<dbReference type="InterPro" id="IPR040521">
    <property type="entry name" value="KDZ"/>
</dbReference>
<feature type="compositionally biased region" description="Basic and acidic residues" evidence="1">
    <location>
        <begin position="664"/>
        <end position="674"/>
    </location>
</feature>
<feature type="region of interest" description="Disordered" evidence="1">
    <location>
        <begin position="870"/>
        <end position="939"/>
    </location>
</feature>
<dbReference type="RefSeq" id="XP_002955056.1">
    <property type="nucleotide sequence ID" value="XM_002955010.1"/>
</dbReference>
<protein>
    <submittedName>
        <fullName evidence="2">Uncharacterized protein</fullName>
    </submittedName>
</protein>
<feature type="compositionally biased region" description="Polar residues" evidence="1">
    <location>
        <begin position="878"/>
        <end position="890"/>
    </location>
</feature>
<dbReference type="GeneID" id="9621935"/>
<evidence type="ECO:0000256" key="1">
    <source>
        <dbReference type="SAM" id="MobiDB-lite"/>
    </source>
</evidence>
<organism evidence="3">
    <name type="scientific">Volvox carteri f. nagariensis</name>
    <dbReference type="NCBI Taxonomy" id="3068"/>
    <lineage>
        <taxon>Eukaryota</taxon>
        <taxon>Viridiplantae</taxon>
        <taxon>Chlorophyta</taxon>
        <taxon>core chlorophytes</taxon>
        <taxon>Chlorophyceae</taxon>
        <taxon>CS clade</taxon>
        <taxon>Chlamydomonadales</taxon>
        <taxon>Volvocaceae</taxon>
        <taxon>Volvox</taxon>
    </lineage>
</organism>
<feature type="region of interest" description="Disordered" evidence="1">
    <location>
        <begin position="2069"/>
        <end position="2090"/>
    </location>
</feature>
<name>D8U8U6_VOLCA</name>
<dbReference type="EMBL" id="GL378369">
    <property type="protein sequence ID" value="EFJ43810.1"/>
    <property type="molecule type" value="Genomic_DNA"/>
</dbReference>
<feature type="compositionally biased region" description="Low complexity" evidence="1">
    <location>
        <begin position="900"/>
        <end position="912"/>
    </location>
</feature>
<keyword evidence="3" id="KW-1185">Reference proteome</keyword>
<dbReference type="PANTHER" id="PTHR33104:SF2">
    <property type="entry name" value="CXC3 LIKE CYSTEINE CLUSTER DOMAIN-CONTAINING PROTEIN"/>
    <property type="match status" value="1"/>
</dbReference>
<evidence type="ECO:0000313" key="3">
    <source>
        <dbReference type="Proteomes" id="UP000001058"/>
    </source>
</evidence>
<feature type="compositionally biased region" description="Polar residues" evidence="1">
    <location>
        <begin position="1127"/>
        <end position="1137"/>
    </location>
</feature>
<feature type="region of interest" description="Disordered" evidence="1">
    <location>
        <begin position="604"/>
        <end position="674"/>
    </location>
</feature>
<feature type="region of interest" description="Disordered" evidence="1">
    <location>
        <begin position="1416"/>
        <end position="1456"/>
    </location>
</feature>
<dbReference type="PANTHER" id="PTHR33104">
    <property type="entry name" value="SI:DKEY-29D5.2"/>
    <property type="match status" value="1"/>
</dbReference>
<feature type="compositionally biased region" description="Polar residues" evidence="1">
    <location>
        <begin position="914"/>
        <end position="933"/>
    </location>
</feature>
<feature type="region of interest" description="Disordered" evidence="1">
    <location>
        <begin position="497"/>
        <end position="533"/>
    </location>
</feature>
<gene>
    <name evidence="2" type="ORF">VOLCADRAFT_106641</name>
</gene>
<feature type="compositionally biased region" description="Polar residues" evidence="1">
    <location>
        <begin position="646"/>
        <end position="662"/>
    </location>
</feature>
<proteinExistence type="predicted"/>
<feature type="region of interest" description="Disordered" evidence="1">
    <location>
        <begin position="1947"/>
        <end position="1977"/>
    </location>
</feature>
<feature type="compositionally biased region" description="Polar residues" evidence="1">
    <location>
        <begin position="514"/>
        <end position="523"/>
    </location>
</feature>
<feature type="compositionally biased region" description="Low complexity" evidence="1">
    <location>
        <begin position="451"/>
        <end position="468"/>
    </location>
</feature>
<feature type="region of interest" description="Disordered" evidence="1">
    <location>
        <begin position="803"/>
        <end position="828"/>
    </location>
</feature>
<dbReference type="InParanoid" id="D8U8U6"/>
<dbReference type="Proteomes" id="UP000001058">
    <property type="component" value="Unassembled WGS sequence"/>
</dbReference>
<feature type="compositionally biased region" description="Low complexity" evidence="1">
    <location>
        <begin position="1416"/>
        <end position="1448"/>
    </location>
</feature>
<feature type="region of interest" description="Disordered" evidence="1">
    <location>
        <begin position="65"/>
        <end position="89"/>
    </location>
</feature>